<accession>A0ABQ5XEK7</accession>
<dbReference type="InterPro" id="IPR024976">
    <property type="entry name" value="DUF3885"/>
</dbReference>
<dbReference type="EMBL" id="BSOA01000022">
    <property type="protein sequence ID" value="GLQ88864.1"/>
    <property type="molecule type" value="Genomic_DNA"/>
</dbReference>
<dbReference type="Pfam" id="PF13021">
    <property type="entry name" value="DUF3885"/>
    <property type="match status" value="1"/>
</dbReference>
<protein>
    <recommendedName>
        <fullName evidence="1">DUF3885 domain-containing protein</fullName>
    </recommendedName>
</protein>
<comment type="caution">
    <text evidence="2">The sequence shown here is derived from an EMBL/GenBank/DDBJ whole genome shotgun (WGS) entry which is preliminary data.</text>
</comment>
<organism evidence="2 3">
    <name type="scientific">Dyella flagellata</name>
    <dbReference type="NCBI Taxonomy" id="1867833"/>
    <lineage>
        <taxon>Bacteria</taxon>
        <taxon>Pseudomonadati</taxon>
        <taxon>Pseudomonadota</taxon>
        <taxon>Gammaproteobacteria</taxon>
        <taxon>Lysobacterales</taxon>
        <taxon>Rhodanobacteraceae</taxon>
        <taxon>Dyella</taxon>
    </lineage>
</organism>
<reference evidence="3" key="1">
    <citation type="journal article" date="2019" name="Int. J. Syst. Evol. Microbiol.">
        <title>The Global Catalogue of Microorganisms (GCM) 10K type strain sequencing project: providing services to taxonomists for standard genome sequencing and annotation.</title>
        <authorList>
            <consortium name="The Broad Institute Genomics Platform"/>
            <consortium name="The Broad Institute Genome Sequencing Center for Infectious Disease"/>
            <person name="Wu L."/>
            <person name="Ma J."/>
        </authorList>
    </citation>
    <scope>NUCLEOTIDE SEQUENCE [LARGE SCALE GENOMIC DNA]</scope>
    <source>
        <strain evidence="3">NBRC 111981</strain>
    </source>
</reference>
<dbReference type="Proteomes" id="UP001156627">
    <property type="component" value="Unassembled WGS sequence"/>
</dbReference>
<name>A0ABQ5XEK7_9GAMM</name>
<feature type="domain" description="DUF3885" evidence="1">
    <location>
        <begin position="27"/>
        <end position="107"/>
    </location>
</feature>
<keyword evidence="3" id="KW-1185">Reference proteome</keyword>
<evidence type="ECO:0000313" key="2">
    <source>
        <dbReference type="EMBL" id="GLQ88864.1"/>
    </source>
</evidence>
<evidence type="ECO:0000259" key="1">
    <source>
        <dbReference type="Pfam" id="PF13021"/>
    </source>
</evidence>
<proteinExistence type="predicted"/>
<evidence type="ECO:0000313" key="3">
    <source>
        <dbReference type="Proteomes" id="UP001156627"/>
    </source>
</evidence>
<sequence>MRFGEDGAWNESEADVALPKIMTHFMQAGDEDDEIHFFGTPLTWGEAKHDSLLRAVADDRTGRVMIFNPARRAAFAPYDGGADLFFPTEFDVSVARNKFGAWLSPHPDGL</sequence>
<gene>
    <name evidence="2" type="ORF">GCM10007898_24350</name>
</gene>